<dbReference type="GO" id="GO:0005886">
    <property type="term" value="C:plasma membrane"/>
    <property type="evidence" value="ECO:0007669"/>
    <property type="project" value="UniProtKB-SubCell"/>
</dbReference>
<dbReference type="GO" id="GO:0016301">
    <property type="term" value="F:kinase activity"/>
    <property type="evidence" value="ECO:0007669"/>
    <property type="project" value="UniProtKB-KW"/>
</dbReference>
<dbReference type="AlphaFoldDB" id="I5AX54"/>
<evidence type="ECO:0000256" key="1">
    <source>
        <dbReference type="ARBA" id="ARBA00004651"/>
    </source>
</evidence>
<feature type="domain" description="PTS EIIC type-1" evidence="15">
    <location>
        <begin position="107"/>
        <end position="497"/>
    </location>
</feature>
<reference evidence="16 17" key="2">
    <citation type="submission" date="2012-02" db="EMBL/GenBank/DDBJ databases">
        <title>Improved High-Quality Draft sequence of Eubacterium cellulosolvens 6.</title>
        <authorList>
            <consortium name="US DOE Joint Genome Institute"/>
            <person name="Lucas S."/>
            <person name="Han J."/>
            <person name="Lapidus A."/>
            <person name="Cheng J.-F."/>
            <person name="Goodwin L."/>
            <person name="Pitluck S."/>
            <person name="Peters L."/>
            <person name="Mikhailova N."/>
            <person name="Gu W."/>
            <person name="Detter J.C."/>
            <person name="Han C."/>
            <person name="Tapia R."/>
            <person name="Land M."/>
            <person name="Hauser L."/>
            <person name="Kyrpides N."/>
            <person name="Ivanova N."/>
            <person name="Pagani I."/>
            <person name="Johnson E."/>
            <person name="Mukhopadhyay B."/>
            <person name="Anderson I."/>
            <person name="Woyke T."/>
        </authorList>
    </citation>
    <scope>NUCLEOTIDE SEQUENCE [LARGE SCALE GENOMIC DNA]</scope>
    <source>
        <strain evidence="16 17">6</strain>
    </source>
</reference>
<feature type="transmembrane region" description="Helical" evidence="12">
    <location>
        <begin position="316"/>
        <end position="338"/>
    </location>
</feature>
<dbReference type="eggNOG" id="COG1263">
    <property type="taxonomic scope" value="Bacteria"/>
</dbReference>
<keyword evidence="8" id="KW-0418">Kinase</keyword>
<evidence type="ECO:0000256" key="3">
    <source>
        <dbReference type="ARBA" id="ARBA00022475"/>
    </source>
</evidence>
<dbReference type="InterPro" id="IPR011055">
    <property type="entry name" value="Dup_hybrid_motif"/>
</dbReference>
<keyword evidence="2" id="KW-0813">Transport</keyword>
<evidence type="ECO:0000256" key="4">
    <source>
        <dbReference type="ARBA" id="ARBA00022597"/>
    </source>
</evidence>
<feature type="transmembrane region" description="Helical" evidence="12">
    <location>
        <begin position="271"/>
        <end position="296"/>
    </location>
</feature>
<dbReference type="PANTHER" id="PTHR30175:SF1">
    <property type="entry name" value="PTS SYSTEM ARBUTIN-, CELLOBIOSE-, AND SALICIN-SPECIFIC EIIBC COMPONENT-RELATED"/>
    <property type="match status" value="1"/>
</dbReference>
<dbReference type="Gene3D" id="2.70.70.10">
    <property type="entry name" value="Glucose Permease (Domain IIA)"/>
    <property type="match status" value="1"/>
</dbReference>
<keyword evidence="5" id="KW-0808">Transferase</keyword>
<evidence type="ECO:0000256" key="9">
    <source>
        <dbReference type="ARBA" id="ARBA00022989"/>
    </source>
</evidence>
<dbReference type="eggNOG" id="COG1264">
    <property type="taxonomic scope" value="Bacteria"/>
</dbReference>
<evidence type="ECO:0000259" key="14">
    <source>
        <dbReference type="PROSITE" id="PS51098"/>
    </source>
</evidence>
<dbReference type="OrthoDB" id="92465at2"/>
<dbReference type="eggNOG" id="COG2190">
    <property type="taxonomic scope" value="Bacteria"/>
</dbReference>
<comment type="subcellular location">
    <subcellularLocation>
        <location evidence="1">Cell membrane</location>
        <topology evidence="1">Multi-pass membrane protein</topology>
    </subcellularLocation>
</comment>
<accession>I5AX54</accession>
<gene>
    <name evidence="16" type="ORF">EubceDRAFT1_2670</name>
</gene>
<dbReference type="PROSITE" id="PS51098">
    <property type="entry name" value="PTS_EIIB_TYPE_1"/>
    <property type="match status" value="1"/>
</dbReference>
<evidence type="ECO:0000259" key="13">
    <source>
        <dbReference type="PROSITE" id="PS51093"/>
    </source>
</evidence>
<dbReference type="STRING" id="633697.EubceDRAFT1_2670"/>
<evidence type="ECO:0000256" key="5">
    <source>
        <dbReference type="ARBA" id="ARBA00022679"/>
    </source>
</evidence>
<feature type="transmembrane region" description="Helical" evidence="12">
    <location>
        <begin position="239"/>
        <end position="259"/>
    </location>
</feature>
<dbReference type="InterPro" id="IPR003352">
    <property type="entry name" value="PTS_EIIC"/>
</dbReference>
<organism evidence="16 17">
    <name type="scientific">Eubacterium cellulosolvens (strain ATCC 43171 / JCM 9499 / 6)</name>
    <name type="common">Cillobacterium cellulosolvens</name>
    <dbReference type="NCBI Taxonomy" id="633697"/>
    <lineage>
        <taxon>Bacteria</taxon>
        <taxon>Bacillati</taxon>
        <taxon>Bacillota</taxon>
        <taxon>Clostridia</taxon>
        <taxon>Eubacteriales</taxon>
        <taxon>Eubacteriaceae</taxon>
        <taxon>Eubacterium</taxon>
    </lineage>
</organism>
<dbReference type="CDD" id="cd00212">
    <property type="entry name" value="PTS_IIB_glc"/>
    <property type="match status" value="1"/>
</dbReference>
<dbReference type="EMBL" id="CM001487">
    <property type="protein sequence ID" value="EIM58377.1"/>
    <property type="molecule type" value="Genomic_DNA"/>
</dbReference>
<dbReference type="PANTHER" id="PTHR30175">
    <property type="entry name" value="PHOSPHOTRANSFERASE SYSTEM TRANSPORT PROTEIN"/>
    <property type="match status" value="1"/>
</dbReference>
<evidence type="ECO:0000256" key="12">
    <source>
        <dbReference type="SAM" id="Phobius"/>
    </source>
</evidence>
<dbReference type="GO" id="GO:0090589">
    <property type="term" value="F:protein-phosphocysteine-trehalose phosphotransferase system transporter activity"/>
    <property type="evidence" value="ECO:0007669"/>
    <property type="project" value="TreeGrafter"/>
</dbReference>
<dbReference type="InterPro" id="IPR001996">
    <property type="entry name" value="PTS_IIB_1"/>
</dbReference>
<keyword evidence="3" id="KW-1003">Cell membrane</keyword>
<dbReference type="Gene3D" id="3.30.1360.60">
    <property type="entry name" value="Glucose permease domain IIB"/>
    <property type="match status" value="1"/>
</dbReference>
<evidence type="ECO:0000256" key="8">
    <source>
        <dbReference type="ARBA" id="ARBA00022777"/>
    </source>
</evidence>
<dbReference type="GO" id="GO:0015771">
    <property type="term" value="P:trehalose transport"/>
    <property type="evidence" value="ECO:0007669"/>
    <property type="project" value="TreeGrafter"/>
</dbReference>
<dbReference type="InterPro" id="IPR050558">
    <property type="entry name" value="PTS_Sugar-Specific_Components"/>
</dbReference>
<feature type="transmembrane region" description="Helical" evidence="12">
    <location>
        <begin position="411"/>
        <end position="430"/>
    </location>
</feature>
<dbReference type="Pfam" id="PF00358">
    <property type="entry name" value="PTS_EIIA_1"/>
    <property type="match status" value="1"/>
</dbReference>
<dbReference type="SUPFAM" id="SSF51261">
    <property type="entry name" value="Duplicated hybrid motif"/>
    <property type="match status" value="1"/>
</dbReference>
<evidence type="ECO:0000256" key="2">
    <source>
        <dbReference type="ARBA" id="ARBA00022448"/>
    </source>
</evidence>
<dbReference type="InterPro" id="IPR001127">
    <property type="entry name" value="PTS_EIIA_1_perm"/>
</dbReference>
<keyword evidence="4" id="KW-0762">Sugar transport</keyword>
<dbReference type="Pfam" id="PF00367">
    <property type="entry name" value="PTS_EIIB"/>
    <property type="match status" value="1"/>
</dbReference>
<dbReference type="InterPro" id="IPR036878">
    <property type="entry name" value="Glu_permease_IIB"/>
</dbReference>
<dbReference type="GO" id="GO:0008982">
    <property type="term" value="F:protein-N(PI)-phosphohistidine-sugar phosphotransferase activity"/>
    <property type="evidence" value="ECO:0007669"/>
    <property type="project" value="InterPro"/>
</dbReference>
<keyword evidence="17" id="KW-1185">Reference proteome</keyword>
<evidence type="ECO:0000256" key="10">
    <source>
        <dbReference type="ARBA" id="ARBA00023136"/>
    </source>
</evidence>
<keyword evidence="7 12" id="KW-0812">Transmembrane</keyword>
<sequence>MNYKELAKFIIDNVGGKSNVKSVVHCATRLRFTLKDASLANTDAISNAKGVLKVVNAGGQYQIVIGPDVPQVYQEVISQGGFEALEAIEDKDAEKEDTRSPLSKLLESIASIFQPIIPAITGAGLLKAVMALCGTLGWLQNGSQTYVILNAMADAAFYFLPILLAASCAKKFKCNQGTAMALGGLIVYPGLTDLMKGVAATKSAVAAAGSYEAALAAGTITEGAAEGITLFGFIPIQAVTSYASSVIPIILGVILMSYVEKFVQKICPKAVKFFFVPFFSLTIAGICTLAVLGPLGTWASDWIQIFFTWLKGTAPWLVPTVVGVFSPLLVMTGTHYGLIPIGTNNLTTVGHDAVVGPGMLVSNTAQGAAGLAVAVRSKNPDTKQLASSAGLTGLLGITEPVLYGINLKFTFPLYAAMIGGGVGGLFLGIMGVERFGAGSPGLLVLPVYLPTEQAAALGYTINNFIFAILGVAIAVVASFIACWIMFGIWARNGKLDPKELGKATAPAAKAPVSAQTATVADSAVYAPAEGELVELNTVQDEAFASLAMGNGVAINPTKGEIKAPVDGTITTFFPTGHAIGITGTNGAKILIHVGMDTVSLNGEGFEPLVKQGDTVKRGQLLLKFDLDLIKSHNLSTVTPVVIANTDEYKAVKPVAPGKVTTDDVVINLES</sequence>
<dbReference type="PROSITE" id="PS01035">
    <property type="entry name" value="PTS_EIIB_TYPE_1_CYS"/>
    <property type="match status" value="1"/>
</dbReference>
<dbReference type="Pfam" id="PF02378">
    <property type="entry name" value="PTS_EIIC"/>
    <property type="match status" value="1"/>
</dbReference>
<dbReference type="InterPro" id="IPR011297">
    <property type="entry name" value="PTS_IIABC_b_glu"/>
</dbReference>
<evidence type="ECO:0000256" key="11">
    <source>
        <dbReference type="PROSITE-ProRule" id="PRU00421"/>
    </source>
</evidence>
<feature type="domain" description="PTS EIIB type-1" evidence="14">
    <location>
        <begin position="4"/>
        <end position="86"/>
    </location>
</feature>
<proteinExistence type="predicted"/>
<dbReference type="GO" id="GO:0009401">
    <property type="term" value="P:phosphoenolpyruvate-dependent sugar phosphotransferase system"/>
    <property type="evidence" value="ECO:0007669"/>
    <property type="project" value="UniProtKB-KW"/>
</dbReference>
<dbReference type="PROSITE" id="PS51103">
    <property type="entry name" value="PTS_EIIC_TYPE_1"/>
    <property type="match status" value="1"/>
</dbReference>
<feature type="transmembrane region" description="Helical" evidence="12">
    <location>
        <begin position="116"/>
        <end position="139"/>
    </location>
</feature>
<dbReference type="FunFam" id="2.70.70.10:FF:000001">
    <property type="entry name" value="PTS system glucose-specific IIA component"/>
    <property type="match status" value="1"/>
</dbReference>
<evidence type="ECO:0000259" key="15">
    <source>
        <dbReference type="PROSITE" id="PS51103"/>
    </source>
</evidence>
<dbReference type="Proteomes" id="UP000005753">
    <property type="component" value="Chromosome"/>
</dbReference>
<name>I5AX54_EUBC6</name>
<dbReference type="HOGENOM" id="CLU_012312_2_1_9"/>
<reference evidence="16 17" key="1">
    <citation type="submission" date="2010-08" db="EMBL/GenBank/DDBJ databases">
        <authorList>
            <consortium name="US DOE Joint Genome Institute (JGI-PGF)"/>
            <person name="Lucas S."/>
            <person name="Copeland A."/>
            <person name="Lapidus A."/>
            <person name="Cheng J.-F."/>
            <person name="Bruce D."/>
            <person name="Goodwin L."/>
            <person name="Pitluck S."/>
            <person name="Land M.L."/>
            <person name="Hauser L."/>
            <person name="Chang Y.-J."/>
            <person name="Anderson I.J."/>
            <person name="Johnson E."/>
            <person name="Mulhopadhyay B."/>
            <person name="Kyrpides N."/>
            <person name="Woyke T.J."/>
        </authorList>
    </citation>
    <scope>NUCLEOTIDE SEQUENCE [LARGE SCALE GENOMIC DNA]</scope>
    <source>
        <strain evidence="16 17">6</strain>
    </source>
</reference>
<dbReference type="InterPro" id="IPR018113">
    <property type="entry name" value="PTrfase_EIIB_Cys"/>
</dbReference>
<feature type="transmembrane region" description="Helical" evidence="12">
    <location>
        <begin position="145"/>
        <end position="166"/>
    </location>
</feature>
<feature type="domain" description="PTS EIIA type-1" evidence="13">
    <location>
        <begin position="540"/>
        <end position="644"/>
    </location>
</feature>
<dbReference type="NCBIfam" id="TIGR01995">
    <property type="entry name" value="PTS-II-ABC-beta"/>
    <property type="match status" value="1"/>
</dbReference>
<dbReference type="PROSITE" id="PS51093">
    <property type="entry name" value="PTS_EIIA_TYPE_1"/>
    <property type="match status" value="1"/>
</dbReference>
<protein>
    <submittedName>
        <fullName evidence="16">PTS system, beta-glucoside-specific IIABC component</fullName>
    </submittedName>
</protein>
<feature type="active site" description="Phosphocysteine intermediate; for EIIB activity" evidence="11">
    <location>
        <position position="26"/>
    </location>
</feature>
<evidence type="ECO:0000313" key="17">
    <source>
        <dbReference type="Proteomes" id="UP000005753"/>
    </source>
</evidence>
<keyword evidence="6" id="KW-0598">Phosphotransferase system</keyword>
<evidence type="ECO:0000256" key="6">
    <source>
        <dbReference type="ARBA" id="ARBA00022683"/>
    </source>
</evidence>
<evidence type="ECO:0000256" key="7">
    <source>
        <dbReference type="ARBA" id="ARBA00022692"/>
    </source>
</evidence>
<dbReference type="NCBIfam" id="TIGR00830">
    <property type="entry name" value="PTBA"/>
    <property type="match status" value="1"/>
</dbReference>
<dbReference type="PROSITE" id="PS00371">
    <property type="entry name" value="PTS_EIIA_TYPE_1_HIS"/>
    <property type="match status" value="1"/>
</dbReference>
<keyword evidence="9 12" id="KW-1133">Transmembrane helix</keyword>
<dbReference type="FunFam" id="3.30.1360.60:FF:000001">
    <property type="entry name" value="PTS system glucose-specific IIBC component PtsG"/>
    <property type="match status" value="1"/>
</dbReference>
<keyword evidence="10 12" id="KW-0472">Membrane</keyword>
<evidence type="ECO:0000313" key="16">
    <source>
        <dbReference type="EMBL" id="EIM58377.1"/>
    </source>
</evidence>
<dbReference type="InterPro" id="IPR013013">
    <property type="entry name" value="PTS_EIIC_1"/>
</dbReference>
<feature type="transmembrane region" description="Helical" evidence="12">
    <location>
        <begin position="465"/>
        <end position="490"/>
    </location>
</feature>
<dbReference type="SUPFAM" id="SSF55604">
    <property type="entry name" value="Glucose permease domain IIB"/>
    <property type="match status" value="1"/>
</dbReference>